<dbReference type="SUPFAM" id="SSF56925">
    <property type="entry name" value="OMPA-like"/>
    <property type="match status" value="1"/>
</dbReference>
<comment type="similarity">
    <text evidence="1">Belongs to the Omp25/RopB family.</text>
</comment>
<proteinExistence type="inferred from homology"/>
<protein>
    <submittedName>
        <fullName evidence="3">Porin family protein</fullName>
    </submittedName>
</protein>
<gene>
    <name evidence="3" type="ORF">F6X51_06170</name>
</gene>
<dbReference type="PANTHER" id="PTHR34001">
    <property type="entry name" value="BLL7405 PROTEIN"/>
    <property type="match status" value="1"/>
</dbReference>
<dbReference type="RefSeq" id="WP_150962353.1">
    <property type="nucleotide sequence ID" value="NZ_VZZJ01000004.1"/>
</dbReference>
<comment type="caution">
    <text evidence="3">The sequence shown here is derived from an EMBL/GenBank/DDBJ whole genome shotgun (WGS) entry which is preliminary data.</text>
</comment>
<name>A0A6N6MYZ7_9HYPH</name>
<organism evidence="3 4">
    <name type="scientific">Methylobacterium planeticum</name>
    <dbReference type="NCBI Taxonomy" id="2615211"/>
    <lineage>
        <taxon>Bacteria</taxon>
        <taxon>Pseudomonadati</taxon>
        <taxon>Pseudomonadota</taxon>
        <taxon>Alphaproteobacteria</taxon>
        <taxon>Hyphomicrobiales</taxon>
        <taxon>Methylobacteriaceae</taxon>
        <taxon>Methylobacterium</taxon>
    </lineage>
</organism>
<dbReference type="InterPro" id="IPR051692">
    <property type="entry name" value="OMP-like"/>
</dbReference>
<evidence type="ECO:0000256" key="2">
    <source>
        <dbReference type="SAM" id="SignalP"/>
    </source>
</evidence>
<dbReference type="AlphaFoldDB" id="A0A6N6MYZ7"/>
<dbReference type="PANTHER" id="PTHR34001:SF3">
    <property type="entry name" value="BLL7405 PROTEIN"/>
    <property type="match status" value="1"/>
</dbReference>
<dbReference type="Gene3D" id="2.40.160.20">
    <property type="match status" value="1"/>
</dbReference>
<accession>A0A6N6MYZ7</accession>
<evidence type="ECO:0000313" key="4">
    <source>
        <dbReference type="Proteomes" id="UP000441523"/>
    </source>
</evidence>
<keyword evidence="4" id="KW-1185">Reference proteome</keyword>
<feature type="signal peptide" evidence="2">
    <location>
        <begin position="1"/>
        <end position="22"/>
    </location>
</feature>
<reference evidence="3 4" key="1">
    <citation type="submission" date="2019-09" db="EMBL/GenBank/DDBJ databases">
        <title>YIM 132548 draft genome.</title>
        <authorList>
            <person name="Jiang L."/>
        </authorList>
    </citation>
    <scope>NUCLEOTIDE SEQUENCE [LARGE SCALE GENOMIC DNA]</scope>
    <source>
        <strain evidence="3 4">YIM 132548</strain>
    </source>
</reference>
<dbReference type="EMBL" id="VZZJ01000004">
    <property type="protein sequence ID" value="KAB1074712.1"/>
    <property type="molecule type" value="Genomic_DNA"/>
</dbReference>
<keyword evidence="2" id="KW-0732">Signal</keyword>
<evidence type="ECO:0000313" key="3">
    <source>
        <dbReference type="EMBL" id="KAB1074712.1"/>
    </source>
</evidence>
<dbReference type="Proteomes" id="UP000441523">
    <property type="component" value="Unassembled WGS sequence"/>
</dbReference>
<evidence type="ECO:0000256" key="1">
    <source>
        <dbReference type="ARBA" id="ARBA00038306"/>
    </source>
</evidence>
<feature type="chain" id="PRO_5026877866" evidence="2">
    <location>
        <begin position="23"/>
        <end position="303"/>
    </location>
</feature>
<dbReference type="InterPro" id="IPR011250">
    <property type="entry name" value="OMP/PagP_B-barrel"/>
</dbReference>
<sequence>MRTVTFLALAGLSLCAVTAAQAADLDYGVLRGPDYEPAVPVVDWSGLYFGAHGGYTSASFGFTNTAQPIVASYMRATIIEAEMQASTLLAPQSRRADGTSFGAYAGINFQFDETVLGIEADYTHAGIGNLAVDGIARTKVTSDGYFSTVSLTSAASTKIEDYGTIRARAGYAIGSFLPFVTGGFAIGRAQVYDKVTVQSYAYDQATYKANQAITDGSAPAYVGRYGYSSFNQNAPGSGIPAAPYLYSRTRTKVVGGITLGGGLEFELTQNIVLRGEYQYVLFNDFDGHKANINTVRGGAAVKF</sequence>